<dbReference type="Proteomes" id="UP000053660">
    <property type="component" value="Unassembled WGS sequence"/>
</dbReference>
<evidence type="ECO:0000313" key="2">
    <source>
        <dbReference type="EMBL" id="KHJ75778.1"/>
    </source>
</evidence>
<sequence>WYYCERHPRGAILFRSAPKFESSKFSQILSLTGLFRMKRMVHPPRNLEDVGFFLPDGEVELDVEEVEVDITEEEEDNNEREEQVEDNAPNQTDEDVRVKEEAPEQKERKPTYYELLQKRMREREAQSTESQTCEKKPRID</sequence>
<name>A0A0B1RRU7_OESDE</name>
<evidence type="ECO:0000313" key="3">
    <source>
        <dbReference type="Proteomes" id="UP000053660"/>
    </source>
</evidence>
<feature type="compositionally biased region" description="Basic and acidic residues" evidence="1">
    <location>
        <begin position="94"/>
        <end position="140"/>
    </location>
</feature>
<keyword evidence="3" id="KW-1185">Reference proteome</keyword>
<dbReference type="EMBL" id="KN612410">
    <property type="protein sequence ID" value="KHJ75778.1"/>
    <property type="molecule type" value="Genomic_DNA"/>
</dbReference>
<feature type="region of interest" description="Disordered" evidence="1">
    <location>
        <begin position="67"/>
        <end position="140"/>
    </location>
</feature>
<feature type="compositionally biased region" description="Acidic residues" evidence="1">
    <location>
        <begin position="67"/>
        <end position="85"/>
    </location>
</feature>
<dbReference type="OrthoDB" id="5872771at2759"/>
<evidence type="ECO:0000256" key="1">
    <source>
        <dbReference type="SAM" id="MobiDB-lite"/>
    </source>
</evidence>
<protein>
    <submittedName>
        <fullName evidence="2">Uncharacterized protein</fullName>
    </submittedName>
</protein>
<organism evidence="2 3">
    <name type="scientific">Oesophagostomum dentatum</name>
    <name type="common">Nodular worm</name>
    <dbReference type="NCBI Taxonomy" id="61180"/>
    <lineage>
        <taxon>Eukaryota</taxon>
        <taxon>Metazoa</taxon>
        <taxon>Ecdysozoa</taxon>
        <taxon>Nematoda</taxon>
        <taxon>Chromadorea</taxon>
        <taxon>Rhabditida</taxon>
        <taxon>Rhabditina</taxon>
        <taxon>Rhabditomorpha</taxon>
        <taxon>Strongyloidea</taxon>
        <taxon>Strongylidae</taxon>
        <taxon>Oesophagostomum</taxon>
    </lineage>
</organism>
<gene>
    <name evidence="2" type="ORF">OESDEN_24606</name>
</gene>
<feature type="non-terminal residue" evidence="2">
    <location>
        <position position="1"/>
    </location>
</feature>
<accession>A0A0B1RRU7</accession>
<dbReference type="AlphaFoldDB" id="A0A0B1RRU7"/>
<reference evidence="2 3" key="1">
    <citation type="submission" date="2014-03" db="EMBL/GenBank/DDBJ databases">
        <title>Draft genome of the hookworm Oesophagostomum dentatum.</title>
        <authorList>
            <person name="Mitreva M."/>
        </authorList>
    </citation>
    <scope>NUCLEOTIDE SEQUENCE [LARGE SCALE GENOMIC DNA]</scope>
    <source>
        <strain evidence="2 3">OD-Hann</strain>
    </source>
</reference>
<proteinExistence type="predicted"/>